<dbReference type="KEGG" id="woc:BA177_11560"/>
<reference evidence="2 3" key="1">
    <citation type="submission" date="2016-06" db="EMBL/GenBank/DDBJ databases">
        <title>Complete genome sequence of a deep-branching marine Gamma Proteobacterium Woeseia oceani type strain XK5.</title>
        <authorList>
            <person name="Mu D."/>
            <person name="Du Z."/>
        </authorList>
    </citation>
    <scope>NUCLEOTIDE SEQUENCE [LARGE SCALE GENOMIC DNA]</scope>
    <source>
        <strain evidence="2 3">XK5</strain>
    </source>
</reference>
<protein>
    <submittedName>
        <fullName evidence="2">Hydroxyproline-2-epimerase</fullName>
    </submittedName>
</protein>
<keyword evidence="3" id="KW-1185">Reference proteome</keyword>
<accession>A0A193LH07</accession>
<dbReference type="PANTHER" id="PTHR33442">
    <property type="entry name" value="TRANS-3-HYDROXY-L-PROLINE DEHYDRATASE"/>
    <property type="match status" value="1"/>
</dbReference>
<dbReference type="GO" id="GO:0047580">
    <property type="term" value="F:4-hydroxyproline epimerase activity"/>
    <property type="evidence" value="ECO:0007669"/>
    <property type="project" value="UniProtKB-ARBA"/>
</dbReference>
<sequence length="321" mass="34062">MKASRRITVVDSHTEGEPTRLVLDGGPALSAATVADAVHELRRDHDAFRKAVINEPRGSDILVGALLLPAGDKRNTAAVIFFNNAGYLGMCGHGAIGVAISLLREQRIEIGLHSFETPAGNVRVTIHDEHRVSVENVASYRYRKNVALAVEGIGTVAGDIAWGGNWFFLIHDHGLAVEPGNIRQLSEFATRVRRALDNSSLCGAGGAQIDHIELFGSPSNAERADSRNFVLCPGGAYDRSPCGTGTSAKIACLIEDGALDPGAIWRQESICGGLFTASAAIHEASVIPTITGSAFLTARSTLIFEPSDPFPCGLAEADERQ</sequence>
<evidence type="ECO:0000256" key="1">
    <source>
        <dbReference type="ARBA" id="ARBA00007529"/>
    </source>
</evidence>
<dbReference type="PANTHER" id="PTHR33442:SF1">
    <property type="entry name" value="TRANS-3-HYDROXY-L-PROLINE DEHYDRATASE"/>
    <property type="match status" value="1"/>
</dbReference>
<dbReference type="Pfam" id="PF05544">
    <property type="entry name" value="Pro_racemase"/>
    <property type="match status" value="1"/>
</dbReference>
<comment type="similarity">
    <text evidence="1">Belongs to the proline racemase family.</text>
</comment>
<dbReference type="SFLD" id="SFLDS00028">
    <property type="entry name" value="Proline_Racemase"/>
    <property type="match status" value="1"/>
</dbReference>
<dbReference type="InterPro" id="IPR008794">
    <property type="entry name" value="Pro_racemase_fam"/>
</dbReference>
<dbReference type="SUPFAM" id="SSF54506">
    <property type="entry name" value="Diaminopimelate epimerase-like"/>
    <property type="match status" value="1"/>
</dbReference>
<dbReference type="STRING" id="1548547.BA177_11560"/>
<evidence type="ECO:0000313" key="2">
    <source>
        <dbReference type="EMBL" id="ANO51751.1"/>
    </source>
</evidence>
<proteinExistence type="inferred from homology"/>
<name>A0A193LH07_9GAMM</name>
<organism evidence="2 3">
    <name type="scientific">Woeseia oceani</name>
    <dbReference type="NCBI Taxonomy" id="1548547"/>
    <lineage>
        <taxon>Bacteria</taxon>
        <taxon>Pseudomonadati</taxon>
        <taxon>Pseudomonadota</taxon>
        <taxon>Gammaproteobacteria</taxon>
        <taxon>Woeseiales</taxon>
        <taxon>Woeseiaceae</taxon>
        <taxon>Woeseia</taxon>
    </lineage>
</organism>
<dbReference type="AlphaFoldDB" id="A0A193LH07"/>
<evidence type="ECO:0000313" key="3">
    <source>
        <dbReference type="Proteomes" id="UP000092695"/>
    </source>
</evidence>
<gene>
    <name evidence="2" type="ORF">BA177_11560</name>
</gene>
<dbReference type="EMBL" id="CP016268">
    <property type="protein sequence ID" value="ANO51751.1"/>
    <property type="molecule type" value="Genomic_DNA"/>
</dbReference>
<dbReference type="PIRSF" id="PIRSF029792">
    <property type="entry name" value="Pro_racemase"/>
    <property type="match status" value="1"/>
</dbReference>
<dbReference type="Proteomes" id="UP000092695">
    <property type="component" value="Chromosome"/>
</dbReference>
<dbReference type="Gene3D" id="3.10.310.10">
    <property type="entry name" value="Diaminopimelate Epimerase, Chain A, domain 1"/>
    <property type="match status" value="2"/>
</dbReference>
<dbReference type="RefSeq" id="WP_068616374.1">
    <property type="nucleotide sequence ID" value="NZ_CP016268.1"/>
</dbReference>
<dbReference type="OrthoDB" id="181267at2"/>